<dbReference type="Proteomes" id="UP001240157">
    <property type="component" value="Unassembled WGS sequence"/>
</dbReference>
<comment type="caution">
    <text evidence="2">The sequence shown here is derived from an EMBL/GenBank/DDBJ whole genome shotgun (WGS) entry which is preliminary data.</text>
</comment>
<reference evidence="2 3" key="1">
    <citation type="journal article" date="2016" name="Front. Microbiol.">
        <title>Comprehensive Phylogenetic Analysis of Bovine Non-aureus Staphylococci Species Based on Whole-Genome Sequencing.</title>
        <authorList>
            <person name="Naushad S."/>
            <person name="Barkema H.W."/>
            <person name="Luby C."/>
            <person name="Condas L.A."/>
            <person name="Nobrega D.B."/>
            <person name="Carson D.A."/>
            <person name="De Buck J."/>
        </authorList>
    </citation>
    <scope>NUCLEOTIDE SEQUENCE [LARGE SCALE GENOMIC DNA]</scope>
    <source>
        <strain evidence="2 3">SNUC 505</strain>
    </source>
</reference>
<accession>A0AAE5SXZ2</accession>
<protein>
    <submittedName>
        <fullName evidence="2">Uncharacterized protein</fullName>
    </submittedName>
</protein>
<gene>
    <name evidence="2" type="ORF">BU653_11360</name>
    <name evidence="1" type="ORF">RCF65_07575</name>
</gene>
<dbReference type="EMBL" id="PZBZ01000114">
    <property type="protein sequence ID" value="PTG11363.1"/>
    <property type="molecule type" value="Genomic_DNA"/>
</dbReference>
<dbReference type="RefSeq" id="WP_105965261.1">
    <property type="nucleotide sequence ID" value="NZ_CP046028.1"/>
</dbReference>
<reference evidence="2" key="2">
    <citation type="submission" date="2018-03" db="EMBL/GenBank/DDBJ databases">
        <authorList>
            <person name="Naushad S."/>
        </authorList>
    </citation>
    <scope>NUCLEOTIDE SEQUENCE</scope>
    <source>
        <strain evidence="2">SNUC 505</strain>
    </source>
</reference>
<evidence type="ECO:0000313" key="4">
    <source>
        <dbReference type="Proteomes" id="UP001240157"/>
    </source>
</evidence>
<dbReference type="EMBL" id="JAVGJF010000044">
    <property type="protein sequence ID" value="MDQ7175849.1"/>
    <property type="molecule type" value="Genomic_DNA"/>
</dbReference>
<dbReference type="Proteomes" id="UP000242704">
    <property type="component" value="Unassembled WGS sequence"/>
</dbReference>
<name>A0AAE5SXZ2_STACR</name>
<evidence type="ECO:0000313" key="3">
    <source>
        <dbReference type="Proteomes" id="UP000242704"/>
    </source>
</evidence>
<sequence>MNNKPQHMTRELMDILIARVPEYFKFYGDVATELFLNDQLDISKKIAISVKRQHLLTVLDAIPETYQIEGIDENGERIHKDEIELKQIYFIAVKKGTQCILKIRIYDVDDDQWIFRLDNQIRIPEKHIYYHSLKWNVDFIKPEIILMFHLYDTINDQQVRYIRHLIDRMSYFQFVTLKTVVGEERLRKVIQERSSK</sequence>
<reference evidence="1 4" key="3">
    <citation type="submission" date="2023-08" db="EMBL/GenBank/DDBJ databases">
        <title>Whole genome sequencing of Staphylococcus chromogenes NNSch 2386.</title>
        <authorList>
            <person name="Kropotov V.S."/>
            <person name="Boriskina E.V."/>
            <person name="Gordinskaya N.A."/>
            <person name="Shkurkina I.S."/>
            <person name="Kryazhev D.V."/>
            <person name="Alekseeva A.E."/>
            <person name="Makhova M.A."/>
        </authorList>
    </citation>
    <scope>NUCLEOTIDE SEQUENCE [LARGE SCALE GENOMIC DNA]</scope>
    <source>
        <strain evidence="1 4">NNSch 2386</strain>
    </source>
</reference>
<organism evidence="2 3">
    <name type="scientific">Staphylococcus chromogenes</name>
    <name type="common">Staphylococcus hyicus subsp. chromogenes</name>
    <dbReference type="NCBI Taxonomy" id="46126"/>
    <lineage>
        <taxon>Bacteria</taxon>
        <taxon>Bacillati</taxon>
        <taxon>Bacillota</taxon>
        <taxon>Bacilli</taxon>
        <taxon>Bacillales</taxon>
        <taxon>Staphylococcaceae</taxon>
        <taxon>Staphylococcus</taxon>
    </lineage>
</organism>
<evidence type="ECO:0000313" key="1">
    <source>
        <dbReference type="EMBL" id="MDQ7175849.1"/>
    </source>
</evidence>
<evidence type="ECO:0000313" key="2">
    <source>
        <dbReference type="EMBL" id="PTG11363.1"/>
    </source>
</evidence>
<proteinExistence type="predicted"/>
<dbReference type="AlphaFoldDB" id="A0AAE5SXZ2"/>